<dbReference type="InterPro" id="IPR055746">
    <property type="entry name" value="DUF7322"/>
</dbReference>
<feature type="transmembrane region" description="Helical" evidence="2">
    <location>
        <begin position="82"/>
        <end position="105"/>
    </location>
</feature>
<evidence type="ECO:0000256" key="2">
    <source>
        <dbReference type="SAM" id="Phobius"/>
    </source>
</evidence>
<sequence length="181" mass="19701">MVFDPLDDDPEDREPDTEDSVRDPGDRFKDPEGKFTDPNHDSVTIPQVGVDDPASDSSSNSIRIPEVTAAETDAPEDILETFWVLVLVLNGAILALSLGAMFLFFEDDLTKGGWLLTIGVVLTGFSVHRYQQYQQTVSESTAKPNATHGNETTGRNESDETLNTDPAKDPNTTSPDDSGQS</sequence>
<keyword evidence="2" id="KW-0472">Membrane</keyword>
<accession>A0A7D5GI41</accession>
<dbReference type="Proteomes" id="UP000509241">
    <property type="component" value="Chromosome"/>
</dbReference>
<keyword evidence="2" id="KW-1133">Transmembrane helix</keyword>
<dbReference type="AlphaFoldDB" id="A0A7D5GI41"/>
<protein>
    <recommendedName>
        <fullName evidence="3">DUF7322 domain-containing protein</fullName>
    </recommendedName>
</protein>
<dbReference type="RefSeq" id="WP_179259095.1">
    <property type="nucleotide sequence ID" value="NZ_CP058601.1"/>
</dbReference>
<feature type="compositionally biased region" description="Polar residues" evidence="1">
    <location>
        <begin position="136"/>
        <end position="155"/>
    </location>
</feature>
<reference evidence="4 5" key="1">
    <citation type="submission" date="2020-07" db="EMBL/GenBank/DDBJ databases">
        <authorList>
            <person name="Cui H."/>
        </authorList>
    </citation>
    <scope>NUCLEOTIDE SEQUENCE [LARGE SCALE GENOMIC DNA]</scope>
    <source>
        <strain evidence="4 5">YPL8</strain>
    </source>
</reference>
<organism evidence="4 5">
    <name type="scientific">Natrinema halophilum</name>
    <dbReference type="NCBI Taxonomy" id="1699371"/>
    <lineage>
        <taxon>Archaea</taxon>
        <taxon>Methanobacteriati</taxon>
        <taxon>Methanobacteriota</taxon>
        <taxon>Stenosarchaea group</taxon>
        <taxon>Halobacteria</taxon>
        <taxon>Halobacteriales</taxon>
        <taxon>Natrialbaceae</taxon>
        <taxon>Natrinema</taxon>
    </lineage>
</organism>
<feature type="domain" description="DUF7322" evidence="3">
    <location>
        <begin position="72"/>
        <end position="132"/>
    </location>
</feature>
<dbReference type="OrthoDB" id="188302at2157"/>
<dbReference type="EMBL" id="CP058601">
    <property type="protein sequence ID" value="QLG47350.1"/>
    <property type="molecule type" value="Genomic_DNA"/>
</dbReference>
<proteinExistence type="predicted"/>
<dbReference type="KEGG" id="haly:HYG82_00085"/>
<dbReference type="GeneID" id="56031642"/>
<keyword evidence="2" id="KW-0812">Transmembrane</keyword>
<dbReference type="Pfam" id="PF24008">
    <property type="entry name" value="DUF7322"/>
    <property type="match status" value="1"/>
</dbReference>
<feature type="region of interest" description="Disordered" evidence="1">
    <location>
        <begin position="1"/>
        <end position="63"/>
    </location>
</feature>
<keyword evidence="5" id="KW-1185">Reference proteome</keyword>
<evidence type="ECO:0000313" key="5">
    <source>
        <dbReference type="Proteomes" id="UP000509241"/>
    </source>
</evidence>
<evidence type="ECO:0000256" key="1">
    <source>
        <dbReference type="SAM" id="MobiDB-lite"/>
    </source>
</evidence>
<feature type="compositionally biased region" description="Acidic residues" evidence="1">
    <location>
        <begin position="1"/>
        <end position="18"/>
    </location>
</feature>
<feature type="region of interest" description="Disordered" evidence="1">
    <location>
        <begin position="136"/>
        <end position="181"/>
    </location>
</feature>
<feature type="compositionally biased region" description="Polar residues" evidence="1">
    <location>
        <begin position="170"/>
        <end position="181"/>
    </location>
</feature>
<evidence type="ECO:0000259" key="3">
    <source>
        <dbReference type="Pfam" id="PF24008"/>
    </source>
</evidence>
<feature type="compositionally biased region" description="Basic and acidic residues" evidence="1">
    <location>
        <begin position="19"/>
        <end position="40"/>
    </location>
</feature>
<name>A0A7D5GI41_9EURY</name>
<gene>
    <name evidence="4" type="ORF">HYG82_00085</name>
</gene>
<evidence type="ECO:0000313" key="4">
    <source>
        <dbReference type="EMBL" id="QLG47350.1"/>
    </source>
</evidence>